<evidence type="ECO:0000313" key="5">
    <source>
        <dbReference type="Proteomes" id="UP000504638"/>
    </source>
</evidence>
<keyword evidence="2" id="KW-0812">Transmembrane</keyword>
<dbReference type="AlphaFoldDB" id="A0A6G1G1H4"/>
<feature type="compositionally biased region" description="Low complexity" evidence="1">
    <location>
        <begin position="285"/>
        <end position="298"/>
    </location>
</feature>
<proteinExistence type="predicted"/>
<evidence type="ECO:0000313" key="4">
    <source>
        <dbReference type="EMBL" id="KAF1811868.1"/>
    </source>
</evidence>
<feature type="region of interest" description="Disordered" evidence="1">
    <location>
        <begin position="283"/>
        <end position="319"/>
    </location>
</feature>
<keyword evidence="2" id="KW-0472">Membrane</keyword>
<evidence type="ECO:0000313" key="6">
    <source>
        <dbReference type="RefSeq" id="XP_033533499.1"/>
    </source>
</evidence>
<feature type="domain" description="Membrane anchor Opy2 N-terminal" evidence="3">
    <location>
        <begin position="19"/>
        <end position="53"/>
    </location>
</feature>
<organism evidence="4">
    <name type="scientific">Eremomyces bilateralis CBS 781.70</name>
    <dbReference type="NCBI Taxonomy" id="1392243"/>
    <lineage>
        <taxon>Eukaryota</taxon>
        <taxon>Fungi</taxon>
        <taxon>Dikarya</taxon>
        <taxon>Ascomycota</taxon>
        <taxon>Pezizomycotina</taxon>
        <taxon>Dothideomycetes</taxon>
        <taxon>Dothideomycetes incertae sedis</taxon>
        <taxon>Eremomycetales</taxon>
        <taxon>Eremomycetaceae</taxon>
        <taxon>Eremomyces</taxon>
    </lineage>
</organism>
<dbReference type="RefSeq" id="XP_033533499.1">
    <property type="nucleotide sequence ID" value="XM_033675393.1"/>
</dbReference>
<evidence type="ECO:0000259" key="3">
    <source>
        <dbReference type="Pfam" id="PF09463"/>
    </source>
</evidence>
<feature type="compositionally biased region" description="Low complexity" evidence="1">
    <location>
        <begin position="305"/>
        <end position="315"/>
    </location>
</feature>
<reference evidence="6" key="2">
    <citation type="submission" date="2020-04" db="EMBL/GenBank/DDBJ databases">
        <authorList>
            <consortium name="NCBI Genome Project"/>
        </authorList>
    </citation>
    <scope>NUCLEOTIDE SEQUENCE</scope>
    <source>
        <strain evidence="6">CBS 781.70</strain>
    </source>
</reference>
<keyword evidence="5" id="KW-1185">Reference proteome</keyword>
<evidence type="ECO:0000256" key="1">
    <source>
        <dbReference type="SAM" id="MobiDB-lite"/>
    </source>
</evidence>
<dbReference type="Proteomes" id="UP000504638">
    <property type="component" value="Unplaced"/>
</dbReference>
<dbReference type="OrthoDB" id="2402916at2759"/>
<dbReference type="InterPro" id="IPR018571">
    <property type="entry name" value="Membrane_anchor_Opy2_N"/>
</dbReference>
<sequence>MDSNISEVEKQLRRLFKRCLQCPPMKLDCPACKDGEVCVQQADDCDVCASVSCVPVGQSGATESGQLGNKSEGPNVGAIAGGVAGGVVALAFITFLVWWFMIRKKKDEFIEYEEDEFPPEKDQFTLQRDGRASTHTVASLASTVLTRASNVIQIAYIPGVTNRSGPGSPGLLVPPVPPIPIPTSGSTTPNASEDLHFLPGDIRDTMYSDMSDVRSSYAQSSMTRNSVATERYRSSAVLSSTPATTVMRGRPAIVSVKSSQANTPVLSADLTPPVPALGDVRRFESTASSPQPAASARPVIKMPTSSDLSRSGSLSKGASYGKPTTLTIVNLQIDRRRRHHSITLLRW</sequence>
<protein>
    <recommendedName>
        <fullName evidence="3">Membrane anchor Opy2 N-terminal domain-containing protein</fullName>
    </recommendedName>
</protein>
<name>A0A6G1G1H4_9PEZI</name>
<dbReference type="EMBL" id="ML975159">
    <property type="protein sequence ID" value="KAF1811868.1"/>
    <property type="molecule type" value="Genomic_DNA"/>
</dbReference>
<feature type="transmembrane region" description="Helical" evidence="2">
    <location>
        <begin position="76"/>
        <end position="100"/>
    </location>
</feature>
<reference evidence="4 6" key="1">
    <citation type="submission" date="2020-01" db="EMBL/GenBank/DDBJ databases">
        <authorList>
            <consortium name="DOE Joint Genome Institute"/>
            <person name="Haridas S."/>
            <person name="Albert R."/>
            <person name="Binder M."/>
            <person name="Bloem J."/>
            <person name="Labutti K."/>
            <person name="Salamov A."/>
            <person name="Andreopoulos B."/>
            <person name="Baker S.E."/>
            <person name="Barry K."/>
            <person name="Bills G."/>
            <person name="Bluhm B.H."/>
            <person name="Cannon C."/>
            <person name="Castanera R."/>
            <person name="Culley D.E."/>
            <person name="Daum C."/>
            <person name="Ezra D."/>
            <person name="Gonzalez J.B."/>
            <person name="Henrissat B."/>
            <person name="Kuo A."/>
            <person name="Liang C."/>
            <person name="Lipzen A."/>
            <person name="Lutzoni F."/>
            <person name="Magnuson J."/>
            <person name="Mondo S."/>
            <person name="Nolan M."/>
            <person name="Ohm R."/>
            <person name="Pangilinan J."/>
            <person name="Park H.-J."/>
            <person name="Ramirez L."/>
            <person name="Alfaro M."/>
            <person name="Sun H."/>
            <person name="Tritt A."/>
            <person name="Yoshinaga Y."/>
            <person name="Zwiers L.-H."/>
            <person name="Turgeon B.G."/>
            <person name="Goodwin S.B."/>
            <person name="Spatafora J.W."/>
            <person name="Crous P.W."/>
            <person name="Grigoriev I.V."/>
        </authorList>
    </citation>
    <scope>NUCLEOTIDE SEQUENCE</scope>
    <source>
        <strain evidence="4 6">CBS 781.70</strain>
    </source>
</reference>
<gene>
    <name evidence="4 6" type="ORF">P152DRAFT_35660</name>
</gene>
<accession>A0A6G1G1H4</accession>
<keyword evidence="2" id="KW-1133">Transmembrane helix</keyword>
<dbReference type="GeneID" id="54415963"/>
<reference evidence="6" key="3">
    <citation type="submission" date="2025-04" db="UniProtKB">
        <authorList>
            <consortium name="RefSeq"/>
        </authorList>
    </citation>
    <scope>IDENTIFICATION</scope>
    <source>
        <strain evidence="6">CBS 781.70</strain>
    </source>
</reference>
<evidence type="ECO:0000256" key="2">
    <source>
        <dbReference type="SAM" id="Phobius"/>
    </source>
</evidence>
<dbReference type="Pfam" id="PF09463">
    <property type="entry name" value="Opy2"/>
    <property type="match status" value="1"/>
</dbReference>